<dbReference type="RefSeq" id="WP_011042775.1">
    <property type="nucleotide sequence ID" value="NZ_JQED01000053.1"/>
</dbReference>
<evidence type="ECO:0000313" key="3">
    <source>
        <dbReference type="Proteomes" id="UP000029843"/>
    </source>
</evidence>
<dbReference type="SMART" id="SM00938">
    <property type="entry name" value="P-II"/>
    <property type="match status" value="1"/>
</dbReference>
<dbReference type="OrthoDB" id="9793517at2"/>
<evidence type="ECO:0000313" key="4">
    <source>
        <dbReference type="Proteomes" id="UP000243053"/>
    </source>
</evidence>
<dbReference type="InterPro" id="IPR015867">
    <property type="entry name" value="N-reg_PII/ATP_PRibTrfase_C"/>
</dbReference>
<reference evidence="1 3" key="1">
    <citation type="submission" date="2014-08" db="EMBL/GenBank/DDBJ databases">
        <title>Genomic and Phenotypic Diversity of Colwellia psychrerythraea strains from Disparate Marine Basins.</title>
        <authorList>
            <person name="Techtmann S.M."/>
            <person name="Stelling S.C."/>
            <person name="Utturkar S.M."/>
            <person name="Alshibli N."/>
            <person name="Harris A."/>
            <person name="Brown S.D."/>
            <person name="Hazen T.C."/>
        </authorList>
    </citation>
    <scope>NUCLEOTIDE SEQUENCE [LARGE SCALE GENOMIC DNA]</scope>
    <source>
        <strain evidence="1 3">ND2E</strain>
    </source>
</reference>
<dbReference type="PROSITE" id="PS51343">
    <property type="entry name" value="PII_GLNB_DOM"/>
    <property type="match status" value="1"/>
</dbReference>
<dbReference type="Proteomes" id="UP000243053">
    <property type="component" value="Unassembled WGS sequence"/>
</dbReference>
<dbReference type="GO" id="GO:0006808">
    <property type="term" value="P:regulation of nitrogen utilization"/>
    <property type="evidence" value="ECO:0007669"/>
    <property type="project" value="InterPro"/>
</dbReference>
<dbReference type="InterPro" id="IPR002187">
    <property type="entry name" value="N-reg_PII"/>
</dbReference>
<accession>A0A099KB76</accession>
<dbReference type="EMBL" id="JQED01000053">
    <property type="protein sequence ID" value="KGJ87566.1"/>
    <property type="molecule type" value="Genomic_DNA"/>
</dbReference>
<dbReference type="PATRIC" id="fig|28229.4.peg.3666"/>
<dbReference type="OMA" id="MRFKLII"/>
<gene>
    <name evidence="2" type="ORF">A9Q75_06225</name>
    <name evidence="1" type="ORF">ND2E_4304</name>
</gene>
<organism evidence="1 3">
    <name type="scientific">Colwellia psychrerythraea</name>
    <name type="common">Vibrio psychroerythus</name>
    <dbReference type="NCBI Taxonomy" id="28229"/>
    <lineage>
        <taxon>Bacteria</taxon>
        <taxon>Pseudomonadati</taxon>
        <taxon>Pseudomonadota</taxon>
        <taxon>Gammaproteobacteria</taxon>
        <taxon>Alteromonadales</taxon>
        <taxon>Colwelliaceae</taxon>
        <taxon>Colwellia</taxon>
    </lineage>
</organism>
<name>A0A099KB76_COLPS</name>
<dbReference type="EMBL" id="MAAF01000040">
    <property type="protein sequence ID" value="OUR82310.1"/>
    <property type="molecule type" value="Genomic_DNA"/>
</dbReference>
<evidence type="ECO:0000313" key="2">
    <source>
        <dbReference type="EMBL" id="OUR82310.1"/>
    </source>
</evidence>
<evidence type="ECO:0000313" key="1">
    <source>
        <dbReference type="EMBL" id="KGJ87566.1"/>
    </source>
</evidence>
<protein>
    <submittedName>
        <fullName evidence="1">Nitrogen regulatory protein P-II</fullName>
    </submittedName>
    <submittedName>
        <fullName evidence="2">Transcriptional regulator</fullName>
    </submittedName>
</protein>
<dbReference type="GO" id="GO:0030234">
    <property type="term" value="F:enzyme regulator activity"/>
    <property type="evidence" value="ECO:0007669"/>
    <property type="project" value="InterPro"/>
</dbReference>
<comment type="caution">
    <text evidence="1">The sequence shown here is derived from an EMBL/GenBank/DDBJ whole genome shotgun (WGS) entry which is preliminary data.</text>
</comment>
<dbReference type="Pfam" id="PF00543">
    <property type="entry name" value="P-II"/>
    <property type="match status" value="1"/>
</dbReference>
<proteinExistence type="predicted"/>
<dbReference type="AlphaFoldDB" id="A0A099KB76"/>
<sequence>MQFKLIVAFVDDAVTDDVMKGARMAGATGATIINNARGEGVKRQRTFFGMQLETQRDVLLFVVEQHLARKILERISNIAGFDEDPGKGIAIQLNVEDAVGVAHQVERLKGKIEEEL</sequence>
<reference evidence="4" key="2">
    <citation type="journal article" date="2017" name="Proc. Natl. Acad. Sci. U.S.A.">
        <title>Simulation of Deepwater Horizon oil plume reveals substrate specialization within a complex community of hydrocarbon degraders.</title>
        <authorList>
            <person name="Hu P."/>
            <person name="Dubinsky E.A."/>
            <person name="Probst A.J."/>
            <person name="Wang J."/>
            <person name="Sieber C.M.K."/>
            <person name="Tom L.M."/>
            <person name="Gardinali P."/>
            <person name="Banfield J.F."/>
            <person name="Atlas R.M."/>
            <person name="Andersen G.L."/>
        </authorList>
    </citation>
    <scope>NUCLEOTIDE SEQUENCE [LARGE SCALE GENOMIC DNA]</scope>
</reference>
<dbReference type="Proteomes" id="UP000029843">
    <property type="component" value="Unassembled WGS sequence"/>
</dbReference>
<dbReference type="InterPro" id="IPR011322">
    <property type="entry name" value="N-reg_PII-like_a/b"/>
</dbReference>
<dbReference type="Gene3D" id="3.30.70.120">
    <property type="match status" value="1"/>
</dbReference>
<reference evidence="2" key="3">
    <citation type="journal article" date="2017" name="Proc. Natl. Acad. Sci. U.S.A.">
        <title>Simulation of Deepwater Horizon oil plume reveals substrate specialization within a complex community of hydrocarbon-degraders.</title>
        <authorList>
            <person name="Hu P."/>
            <person name="Dubinsky E.A."/>
            <person name="Probst A.J."/>
            <person name="Wang J."/>
            <person name="Sieber C.M.K."/>
            <person name="Tom L.M."/>
            <person name="Gardinali P."/>
            <person name="Banfield J.F."/>
            <person name="Atlas R.M."/>
            <person name="Andersen G.L."/>
        </authorList>
    </citation>
    <scope>NUCLEOTIDE SEQUENCE</scope>
    <source>
        <strain evidence="2">38_32_sub10_T18</strain>
    </source>
</reference>
<dbReference type="SUPFAM" id="SSF54913">
    <property type="entry name" value="GlnB-like"/>
    <property type="match status" value="1"/>
</dbReference>